<keyword evidence="16" id="KW-1185">Reference proteome</keyword>
<feature type="domain" description="Fibronectin type-II" evidence="14">
    <location>
        <begin position="500"/>
        <end position="546"/>
    </location>
</feature>
<feature type="disulfide bond" evidence="8">
    <location>
        <begin position="1802"/>
        <end position="1811"/>
    </location>
</feature>
<feature type="domain" description="VWFA" evidence="13">
    <location>
        <begin position="1180"/>
        <end position="1360"/>
    </location>
</feature>
<feature type="disulfide bond" evidence="8">
    <location>
        <begin position="556"/>
        <end position="573"/>
    </location>
</feature>
<dbReference type="FunFam" id="3.40.50.410:FF:000004">
    <property type="entry name" value="collagen alpha-6(VI) chain"/>
    <property type="match status" value="1"/>
</dbReference>
<dbReference type="InterPro" id="IPR000421">
    <property type="entry name" value="FA58C"/>
</dbReference>
<comment type="caution">
    <text evidence="15">The sequence shown here is derived from an EMBL/GenBank/DDBJ whole genome shotgun (WGS) entry which is preliminary data.</text>
</comment>
<feature type="disulfide bond" evidence="8">
    <location>
        <begin position="613"/>
        <end position="622"/>
    </location>
</feature>
<feature type="domain" description="EGF-like" evidence="12">
    <location>
        <begin position="1401"/>
        <end position="1439"/>
    </location>
</feature>
<dbReference type="Pfam" id="PF00092">
    <property type="entry name" value="VWA"/>
    <property type="match status" value="6"/>
</dbReference>
<feature type="disulfide bond" evidence="8">
    <location>
        <begin position="1654"/>
        <end position="1663"/>
    </location>
</feature>
<dbReference type="GO" id="GO:0005509">
    <property type="term" value="F:calcium ion binding"/>
    <property type="evidence" value="ECO:0007669"/>
    <property type="project" value="InterPro"/>
</dbReference>
<dbReference type="PRINTS" id="PR00453">
    <property type="entry name" value="VWFADOMAIN"/>
</dbReference>
<dbReference type="FunFam" id="2.10.25.10:FF:000109">
    <property type="entry name" value="Notch homolog 4, [Drosophila]"/>
    <property type="match status" value="2"/>
</dbReference>
<evidence type="ECO:0000313" key="16">
    <source>
        <dbReference type="Proteomes" id="UP001159428"/>
    </source>
</evidence>
<dbReference type="InterPro" id="IPR002035">
    <property type="entry name" value="VWF_A"/>
</dbReference>
<dbReference type="Gene3D" id="2.10.25.10">
    <property type="entry name" value="Laminin"/>
    <property type="match status" value="13"/>
</dbReference>
<dbReference type="InterPro" id="IPR000152">
    <property type="entry name" value="EGF-type_Asp/Asn_hydroxyl_site"/>
</dbReference>
<feature type="domain" description="EGF-like" evidence="12">
    <location>
        <begin position="1135"/>
        <end position="1171"/>
    </location>
</feature>
<dbReference type="GO" id="GO:0005576">
    <property type="term" value="C:extracellular region"/>
    <property type="evidence" value="ECO:0007669"/>
    <property type="project" value="UniProtKB-SubCell"/>
</dbReference>
<dbReference type="PROSITE" id="PS01186">
    <property type="entry name" value="EGF_2"/>
    <property type="match status" value="5"/>
</dbReference>
<evidence type="ECO:0008006" key="17">
    <source>
        <dbReference type="Google" id="ProtNLM"/>
    </source>
</evidence>
<proteinExistence type="predicted"/>
<keyword evidence="10" id="KW-0472">Membrane</keyword>
<feature type="disulfide bond" evidence="8">
    <location>
        <begin position="836"/>
        <end position="845"/>
    </location>
</feature>
<keyword evidence="4" id="KW-0732">Signal</keyword>
<dbReference type="SMART" id="SM00059">
    <property type="entry name" value="FN2"/>
    <property type="match status" value="1"/>
</dbReference>
<dbReference type="SMART" id="SM00179">
    <property type="entry name" value="EGF_CA"/>
    <property type="match status" value="14"/>
</dbReference>
<dbReference type="Gene3D" id="2.10.10.10">
    <property type="entry name" value="Fibronectin, type II, collagen-binding"/>
    <property type="match status" value="1"/>
</dbReference>
<feature type="disulfide bond" evidence="8">
    <location>
        <begin position="1161"/>
        <end position="1170"/>
    </location>
</feature>
<dbReference type="Pfam" id="PF12661">
    <property type="entry name" value="hEGF"/>
    <property type="match status" value="1"/>
</dbReference>
<organism evidence="15 16">
    <name type="scientific">Pocillopora meandrina</name>
    <dbReference type="NCBI Taxonomy" id="46732"/>
    <lineage>
        <taxon>Eukaryota</taxon>
        <taxon>Metazoa</taxon>
        <taxon>Cnidaria</taxon>
        <taxon>Anthozoa</taxon>
        <taxon>Hexacorallia</taxon>
        <taxon>Scleractinia</taxon>
        <taxon>Astrocoeniina</taxon>
        <taxon>Pocilloporidae</taxon>
        <taxon>Pocillopora</taxon>
    </lineage>
</organism>
<feature type="domain" description="EGF-like" evidence="12">
    <location>
        <begin position="547"/>
        <end position="585"/>
    </location>
</feature>
<sequence>MNVGFALDASSKTGEENFVSTLKFAVNVSKYVNVDAADTWIFLAYGNQKRVFKTRSNLDSLMPEYEQFPNATETLLGATLTNMAEQFLDEGHQRDAVDIAILIASQISMDDIGHPAVMLKKQNATVFALGVGSDYSGGQLTEVASDPDSDYFIALSSWNGLDEYLAKKLAMKICQGRYFFTIVLSGGFVFAFVHIHIVIEDSCASSPCQNDGKCNSFKGSYNCTCSVGFYGDQCEKSRSLEYLSLGCFVDDANTHALISMENGNATFLDVPYRTRDKAVMKCALEAAKNDYKAFALQNGGECFSGSAALSRYAMYGDAHCPDGGKGGPLINEVYLLGAKCGKMLRNGLIHVSKSTVRGSSYKGSWNVPVLNGSYSWCPTDGDSRPYFEIDLGKEIYLSKLFVQGKLGAANSMEKICVNYTSDSETPDGDLPCTLFEKYMSGQSGDYGYDHGVSPPFLIDSVRLAPSSNSHDGRCLRTDLEGCVTTVTEGEEVTKGCYPTQRNKCCVFPFWYMGHQRYSCIKDNHNQPWCATTDNYDRDQLWDNCQGISSPCDTTPCHNGGTCVENLEDWTYNCICEDGLSDGNCQDDYDECFNSPCQNEGTCVNTFGSYRCECNHGYSGKNCHLNCSYNKIELVFVVDGSSSIEYYGENNFRMMKDFMKNLTRSFSVSSSGTRVGVVVYSTNSTVVFTLNQYASPERVEEAIDNIVYPSGGTYSGKALYQTANKLFDDAEVRDNVPKVLVLLTDGVSTDDVIQPATLLSNKDVIVFVVGIGENINYSQLTQIAYGQSEHVFKTEFSSLGFVMNNIRGAICREVDGCSDNPCHFNGVCTDAGLKCACAQGFQGDLCTEDVKECSEHGVSCESGKKCTEGLGGFDCTCSDSSNYGDNCDKDCSKAVTILFLLDSSYNVGEDNITRQVEFIITTASTLSHSSIGVIAYATDTQYLISPGNSSSFSEFANILRNANYSMGKYKNLGKALTRALEETMLFDETTASVVVAMVAGKAEDDYAVPASLLRQRGVTIIGLPLGSHYSMSQLNMLVTKPSEEHLLRAEFADLTHFISTIRNKICKASNPCSSSDCSSAEICVNNYGETGGFSCVTDSCSLNPCQNGGNCSYDASGSYTCACPHGIGGQNCTEDIINECDSAPCIHGGTCINQLGHFECECGKDYAGPQCELACVNQKFNLIFVMDGSGSIESQGKGNFQRSKDFVIDMVQSFNIGKDDTHVAVVLYSEKAQVVLKLGKYVDEVEKIVDKIEEMSYPGGKTNTGYALDEVRKEVFKDIKGSRKTVPNVVMVLTDGLSHDDVEEPAEELRDEGATIISLGVGCCYDNEELREMASDPVDEHVFAVSFSALSEIKGLVREQICHAIDYCYSDPCLNGGTCISQLTDYHCECPSGWQGKDCETDVDECDTGITHCSENQVCQNFPGGSACVCSNNRFGANCTTQCKYTQFDVAFLLDTSGSINNAGEHNYQIMKDFLKGIVKSFVIGPDDTTVAVATFSSTSRFLVQFDFTKYSTKEAIVDAVQNIPYYGGYTYTGDALYRVRTRLFPLARAGVPHILIVLTDGRANDDVDDHAEALRNTGVHIISVGVGNADHRELEEIASKPADENVFMASFDSVVSLASSILEDVCKERDYCHSHPCRHNGTCHNLPNDYKCECPSGLTGINCEEIDYCHENPCQNNGTCINDFEDYICYCPANFTGQNCEAQNYCYNSPCQNNGTCQNLDEGRNCTCASGYSGTSCEVVDPCFNNPCLNSGTCLNSENGYNCTCLAGFSGRNCEVEDLCVSLPCKNGGVCTSFDGYYNCDCTLGLRGKNCEEDIDECFNNPCLNGAYGCRNTFGSYECICAPNFTGIHCQIGLATDIFDLMFLFDGSAHLGYHLFRQTLQFANTILSDYNISQHQTNVAAAVYATTAVIGFNFTEHYNDSTVTAAIENLPFINETTASIENALRLARRQIFETGRENVPDVLVVFVGHLLIGDFKEVSKDLRDKGIKIVVVGIGDGYDIKQLDVVASEPKDDNVITIRDAHMDVMEGGVSGAVSQGNKGINCVYHCRFRGQT</sequence>
<dbReference type="Proteomes" id="UP001159428">
    <property type="component" value="Unassembled WGS sequence"/>
</dbReference>
<protein>
    <recommendedName>
        <fullName evidence="17">Fibropellin-1</fullName>
    </recommendedName>
</protein>
<keyword evidence="5" id="KW-0677">Repeat</keyword>
<dbReference type="InterPro" id="IPR001881">
    <property type="entry name" value="EGF-like_Ca-bd_dom"/>
</dbReference>
<feature type="domain" description="EGF-like" evidence="12">
    <location>
        <begin position="812"/>
        <end position="846"/>
    </location>
</feature>
<keyword evidence="6 8" id="KW-1015">Disulfide bond</keyword>
<accession>A0AAU9WID3</accession>
<dbReference type="Pfam" id="PF07645">
    <property type="entry name" value="EGF_CA"/>
    <property type="match status" value="1"/>
</dbReference>
<evidence type="ECO:0000259" key="13">
    <source>
        <dbReference type="PROSITE" id="PS50234"/>
    </source>
</evidence>
<dbReference type="CDD" id="cd00054">
    <property type="entry name" value="EGF_CA"/>
    <property type="match status" value="12"/>
</dbReference>
<dbReference type="Gene3D" id="2.60.120.260">
    <property type="entry name" value="Galactose-binding domain-like"/>
    <property type="match status" value="1"/>
</dbReference>
<feature type="transmembrane region" description="Helical" evidence="10">
    <location>
        <begin position="178"/>
        <end position="199"/>
    </location>
</feature>
<keyword evidence="10" id="KW-0812">Transmembrane</keyword>
<feature type="domain" description="VWFA" evidence="13">
    <location>
        <begin position="632"/>
        <end position="809"/>
    </location>
</feature>
<dbReference type="SUPFAM" id="SSF49785">
    <property type="entry name" value="Galactose-binding domain-like"/>
    <property type="match status" value="1"/>
</dbReference>
<keyword evidence="10" id="KW-1133">Transmembrane helix</keyword>
<dbReference type="SMART" id="SM00181">
    <property type="entry name" value="EGF"/>
    <property type="match status" value="15"/>
</dbReference>
<reference evidence="15 16" key="1">
    <citation type="submission" date="2022-05" db="EMBL/GenBank/DDBJ databases">
        <authorList>
            <consortium name="Genoscope - CEA"/>
            <person name="William W."/>
        </authorList>
    </citation>
    <scope>NUCLEOTIDE SEQUENCE [LARGE SCALE GENOMIC DNA]</scope>
</reference>
<dbReference type="PROSITE" id="PS00010">
    <property type="entry name" value="ASX_HYDROXYL"/>
    <property type="match status" value="6"/>
</dbReference>
<dbReference type="FunFam" id="2.10.25.10:FF:000321">
    <property type="entry name" value="Protein delta homolog 1"/>
    <property type="match status" value="1"/>
</dbReference>
<dbReference type="CDD" id="cd01472">
    <property type="entry name" value="vWA_collagen"/>
    <property type="match status" value="1"/>
</dbReference>
<dbReference type="SUPFAM" id="SSF53300">
    <property type="entry name" value="vWA-like"/>
    <property type="match status" value="6"/>
</dbReference>
<dbReference type="SMART" id="SM00327">
    <property type="entry name" value="VWA"/>
    <property type="match status" value="6"/>
</dbReference>
<dbReference type="PROSITE" id="PS50026">
    <property type="entry name" value="EGF_3"/>
    <property type="match status" value="15"/>
</dbReference>
<feature type="domain" description="EGF-like" evidence="12">
    <location>
        <begin position="1665"/>
        <end position="1701"/>
    </location>
</feature>
<feature type="disulfide bond" evidence="8">
    <location>
        <begin position="1728"/>
        <end position="1737"/>
    </location>
</feature>
<comment type="caution">
    <text evidence="9">Lacks conserved residue(s) required for the propagation of feature annotation.</text>
</comment>
<evidence type="ECO:0000259" key="11">
    <source>
        <dbReference type="PROSITE" id="PS50022"/>
    </source>
</evidence>
<dbReference type="InterPro" id="IPR018097">
    <property type="entry name" value="EGF_Ca-bd_CS"/>
</dbReference>
<evidence type="ECO:0000256" key="9">
    <source>
        <dbReference type="PROSITE-ProRule" id="PRU00479"/>
    </source>
</evidence>
<feature type="domain" description="EGF-like" evidence="12">
    <location>
        <begin position="1776"/>
        <end position="1812"/>
    </location>
</feature>
<feature type="disulfide bond" evidence="8">
    <location>
        <begin position="1841"/>
        <end position="1850"/>
    </location>
</feature>
<dbReference type="InterPro" id="IPR049883">
    <property type="entry name" value="NOTCH1_EGF-like"/>
</dbReference>
<dbReference type="PROSITE" id="PS01187">
    <property type="entry name" value="EGF_CA"/>
    <property type="match status" value="2"/>
</dbReference>
<dbReference type="SUPFAM" id="SSF57440">
    <property type="entry name" value="Kringle-like"/>
    <property type="match status" value="1"/>
</dbReference>
<evidence type="ECO:0000256" key="3">
    <source>
        <dbReference type="ARBA" id="ARBA00022536"/>
    </source>
</evidence>
<feature type="disulfide bond" evidence="8">
    <location>
        <begin position="1429"/>
        <end position="1438"/>
    </location>
</feature>
<dbReference type="InterPro" id="IPR000562">
    <property type="entry name" value="FN_type2_dom"/>
</dbReference>
<feature type="disulfide bond" evidence="8">
    <location>
        <begin position="575"/>
        <end position="584"/>
    </location>
</feature>
<evidence type="ECO:0000256" key="5">
    <source>
        <dbReference type="ARBA" id="ARBA00022737"/>
    </source>
</evidence>
<feature type="disulfide bond" evidence="8">
    <location>
        <begin position="225"/>
        <end position="234"/>
    </location>
</feature>
<dbReference type="PANTHER" id="PTHR24020">
    <property type="entry name" value="COLLAGEN ALPHA"/>
    <property type="match status" value="1"/>
</dbReference>
<keyword evidence="2" id="KW-0964">Secreted</keyword>
<feature type="disulfide bond" evidence="8">
    <location>
        <begin position="1765"/>
        <end position="1774"/>
    </location>
</feature>
<feature type="domain" description="EGF-like" evidence="12">
    <location>
        <begin position="1628"/>
        <end position="1664"/>
    </location>
</feature>
<dbReference type="PROSITE" id="PS51092">
    <property type="entry name" value="FN2_2"/>
    <property type="match status" value="1"/>
</dbReference>
<dbReference type="InterPro" id="IPR000742">
    <property type="entry name" value="EGF"/>
</dbReference>
<dbReference type="PROSITE" id="PS50022">
    <property type="entry name" value="FA58C_3"/>
    <property type="match status" value="1"/>
</dbReference>
<evidence type="ECO:0000256" key="2">
    <source>
        <dbReference type="ARBA" id="ARBA00022525"/>
    </source>
</evidence>
<feature type="domain" description="F5/8 type C" evidence="11">
    <location>
        <begin position="330"/>
        <end position="482"/>
    </location>
</feature>
<dbReference type="InterPro" id="IPR009030">
    <property type="entry name" value="Growth_fac_rcpt_cys_sf"/>
</dbReference>
<evidence type="ECO:0000256" key="6">
    <source>
        <dbReference type="ARBA" id="ARBA00023157"/>
    </source>
</evidence>
<dbReference type="Gene3D" id="3.40.50.410">
    <property type="entry name" value="von Willebrand factor, type A domain"/>
    <property type="match status" value="6"/>
</dbReference>
<dbReference type="CDD" id="cd01450">
    <property type="entry name" value="vWFA_subfamily_ECM"/>
    <property type="match status" value="4"/>
</dbReference>
<feature type="domain" description="EGF-like" evidence="12">
    <location>
        <begin position="1363"/>
        <end position="1399"/>
    </location>
</feature>
<evidence type="ECO:0000256" key="1">
    <source>
        <dbReference type="ARBA" id="ARBA00004613"/>
    </source>
</evidence>
<dbReference type="InterPro" id="IPR013032">
    <property type="entry name" value="EGF-like_CS"/>
</dbReference>
<dbReference type="FunFam" id="2.10.25.10:FF:000122">
    <property type="entry name" value="Protein crumbs homolog 2"/>
    <property type="match status" value="2"/>
</dbReference>
<feature type="domain" description="EGF-like" evidence="12">
    <location>
        <begin position="1814"/>
        <end position="1851"/>
    </location>
</feature>
<feature type="domain" description="EGF-like" evidence="12">
    <location>
        <begin position="848"/>
        <end position="887"/>
    </location>
</feature>
<evidence type="ECO:0000256" key="10">
    <source>
        <dbReference type="SAM" id="Phobius"/>
    </source>
</evidence>
<evidence type="ECO:0000256" key="4">
    <source>
        <dbReference type="ARBA" id="ARBA00022729"/>
    </source>
</evidence>
<dbReference type="InterPro" id="IPR008979">
    <property type="entry name" value="Galactose-bd-like_sf"/>
</dbReference>
<feature type="disulfide bond" evidence="8">
    <location>
        <begin position="1389"/>
        <end position="1398"/>
    </location>
</feature>
<gene>
    <name evidence="15" type="ORF">PMEA_00004893</name>
</gene>
<feature type="domain" description="EGF-like" evidence="12">
    <location>
        <begin position="587"/>
        <end position="623"/>
    </location>
</feature>
<evidence type="ECO:0000313" key="15">
    <source>
        <dbReference type="EMBL" id="CAH3111974.1"/>
    </source>
</evidence>
<keyword evidence="3 8" id="KW-0245">EGF-like domain</keyword>
<feature type="domain" description="EGF-like" evidence="12">
    <location>
        <begin position="1095"/>
        <end position="1132"/>
    </location>
</feature>
<dbReference type="InterPro" id="IPR013806">
    <property type="entry name" value="Kringle-like"/>
</dbReference>
<dbReference type="PROSITE" id="PS50234">
    <property type="entry name" value="VWFA"/>
    <property type="match status" value="6"/>
</dbReference>
<dbReference type="Pfam" id="PF00008">
    <property type="entry name" value="EGF"/>
    <property type="match status" value="9"/>
</dbReference>
<dbReference type="EMBL" id="CALNXJ010000013">
    <property type="protein sequence ID" value="CAH3111974.1"/>
    <property type="molecule type" value="Genomic_DNA"/>
</dbReference>
<evidence type="ECO:0000259" key="12">
    <source>
        <dbReference type="PROSITE" id="PS50026"/>
    </source>
</evidence>
<feature type="domain" description="VWFA" evidence="13">
    <location>
        <begin position="895"/>
        <end position="1064"/>
    </location>
</feature>
<feature type="domain" description="VWFA" evidence="13">
    <location>
        <begin position="1860"/>
        <end position="2034"/>
    </location>
</feature>
<evidence type="ECO:0000256" key="7">
    <source>
        <dbReference type="ARBA" id="ARBA00023180"/>
    </source>
</evidence>
<dbReference type="FunFam" id="2.10.25.10:FF:000434">
    <property type="entry name" value="Predicted protein"/>
    <property type="match status" value="1"/>
</dbReference>
<dbReference type="SUPFAM" id="SSF57184">
    <property type="entry name" value="Growth factor receptor domain"/>
    <property type="match status" value="1"/>
</dbReference>
<feature type="domain" description="EGF-like" evidence="12">
    <location>
        <begin position="199"/>
        <end position="235"/>
    </location>
</feature>
<dbReference type="InterPro" id="IPR036943">
    <property type="entry name" value="FN_type2_sf"/>
</dbReference>
<evidence type="ECO:0000259" key="14">
    <source>
        <dbReference type="PROSITE" id="PS51092"/>
    </source>
</evidence>
<dbReference type="FunFam" id="2.10.25.10:FF:000255">
    <property type="entry name" value="Sushi, nidogen and EGF-like domains 1"/>
    <property type="match status" value="1"/>
</dbReference>
<keyword evidence="7" id="KW-0325">Glycoprotein</keyword>
<feature type="disulfide bond" evidence="8">
    <location>
        <begin position="1691"/>
        <end position="1700"/>
    </location>
</feature>
<feature type="domain" description="EGF-like" evidence="12">
    <location>
        <begin position="1702"/>
        <end position="1738"/>
    </location>
</feature>
<dbReference type="PANTHER" id="PTHR24020:SF84">
    <property type="entry name" value="VWFA DOMAIN-CONTAINING PROTEIN"/>
    <property type="match status" value="1"/>
</dbReference>
<dbReference type="SUPFAM" id="SSF57196">
    <property type="entry name" value="EGF/Laminin"/>
    <property type="match status" value="8"/>
</dbReference>
<dbReference type="CDD" id="cd00062">
    <property type="entry name" value="FN2"/>
    <property type="match status" value="1"/>
</dbReference>
<feature type="domain" description="VWFA" evidence="13">
    <location>
        <begin position="2"/>
        <end position="169"/>
    </location>
</feature>
<feature type="domain" description="VWFA" evidence="13">
    <location>
        <begin position="1448"/>
        <end position="1625"/>
    </location>
</feature>
<evidence type="ECO:0000256" key="8">
    <source>
        <dbReference type="PROSITE-ProRule" id="PRU00076"/>
    </source>
</evidence>
<feature type="domain" description="EGF-like" evidence="12">
    <location>
        <begin position="1739"/>
        <end position="1775"/>
    </location>
</feature>
<dbReference type="PROSITE" id="PS00022">
    <property type="entry name" value="EGF_1"/>
    <property type="match status" value="13"/>
</dbReference>
<dbReference type="InterPro" id="IPR050525">
    <property type="entry name" value="ECM_Assembly_Org"/>
</dbReference>
<feature type="disulfide bond" evidence="8">
    <location>
        <begin position="1122"/>
        <end position="1131"/>
    </location>
</feature>
<dbReference type="InterPro" id="IPR036465">
    <property type="entry name" value="vWFA_dom_sf"/>
</dbReference>
<comment type="subcellular location">
    <subcellularLocation>
        <location evidence="1">Secreted</location>
    </subcellularLocation>
</comment>
<dbReference type="Pfam" id="PF00040">
    <property type="entry name" value="fn2"/>
    <property type="match status" value="1"/>
</dbReference>
<name>A0AAU9WID3_9CNID</name>